<comment type="caution">
    <text evidence="2">The sequence shown here is derived from an EMBL/GenBank/DDBJ whole genome shotgun (WGS) entry which is preliminary data.</text>
</comment>
<dbReference type="InterPro" id="IPR036928">
    <property type="entry name" value="AS_sf"/>
</dbReference>
<reference evidence="2 3" key="1">
    <citation type="submission" date="2023-10" db="EMBL/GenBank/DDBJ databases">
        <title>Development of a sustainable strategy for remediation of hydrocarbon-contaminated territories based on the waste exchange concept.</title>
        <authorList>
            <person name="Krivoruchko A."/>
        </authorList>
    </citation>
    <scope>NUCLEOTIDE SEQUENCE [LARGE SCALE GENOMIC DNA]</scope>
    <source>
        <strain evidence="2 3">IEGM 60</strain>
    </source>
</reference>
<dbReference type="Pfam" id="PF01425">
    <property type="entry name" value="Amidase"/>
    <property type="match status" value="1"/>
</dbReference>
<sequence>MQPHELDLTAAADAIFRRELSPVELIDSALDHLDRVDPHLSAFVTVTAGAAREEAAIAESDIAAGRYRGPLHGIPIAIKDLFDTAGVLTTSSSAVRATHVPDRDATAVRKLQAAGAISLGKTHTHEFAFGTITPQSRNPWAVDRVPGGSSGGSAIAVSAGIVGIALGSDTGGSIRIPSALCGVVGLKPTFGLVSRAGVTPLSWSLDHVGPIAGTVRDAAVALDALVGYDDKDPASLRHNEGSYVPDSGRDLTNVRVGVPTNYYFDNVEPEVQARVLEAIDVLAGLGATLVEVEVPLTHLVHATQWGLMVPEATTYHQDSLNSHPELYSDDVRLLLEAGQHLLATDYLRAQRSRALIRQAWANLFDDIDVLAAPTVTSVAARAGQETIDWPDGSSEGISDTYVRLSAPANLTGLPALSVPVRVSSDGLPIGMQLIGRPLSEATLLQVGASYELVRGQVRKPGWSWLPTGV</sequence>
<keyword evidence="3" id="KW-1185">Reference proteome</keyword>
<gene>
    <name evidence="2" type="ORF">R3Q59_02545</name>
</gene>
<feature type="domain" description="Amidase" evidence="1">
    <location>
        <begin position="24"/>
        <end position="444"/>
    </location>
</feature>
<dbReference type="PANTHER" id="PTHR11895">
    <property type="entry name" value="TRANSAMIDASE"/>
    <property type="match status" value="1"/>
</dbReference>
<dbReference type="EMBL" id="JAWLKA010000001">
    <property type="protein sequence ID" value="MDV6279377.1"/>
    <property type="molecule type" value="Genomic_DNA"/>
</dbReference>
<dbReference type="Proteomes" id="UP001185737">
    <property type="component" value="Unassembled WGS sequence"/>
</dbReference>
<dbReference type="InterPro" id="IPR000120">
    <property type="entry name" value="Amidase"/>
</dbReference>
<accession>A0ABU4C7J3</accession>
<dbReference type="RefSeq" id="WP_317567446.1">
    <property type="nucleotide sequence ID" value="NZ_JAWLKA010000001.1"/>
</dbReference>
<organism evidence="2 3">
    <name type="scientific">Rhodococcus jostii</name>
    <dbReference type="NCBI Taxonomy" id="132919"/>
    <lineage>
        <taxon>Bacteria</taxon>
        <taxon>Bacillati</taxon>
        <taxon>Actinomycetota</taxon>
        <taxon>Actinomycetes</taxon>
        <taxon>Mycobacteriales</taxon>
        <taxon>Nocardiaceae</taxon>
        <taxon>Rhodococcus</taxon>
    </lineage>
</organism>
<dbReference type="PANTHER" id="PTHR11895:SF176">
    <property type="entry name" value="AMIDASE AMID-RELATED"/>
    <property type="match status" value="1"/>
</dbReference>
<proteinExistence type="predicted"/>
<evidence type="ECO:0000259" key="1">
    <source>
        <dbReference type="Pfam" id="PF01425"/>
    </source>
</evidence>
<protein>
    <submittedName>
        <fullName evidence="2">Amidase</fullName>
    </submittedName>
</protein>
<evidence type="ECO:0000313" key="3">
    <source>
        <dbReference type="Proteomes" id="UP001185737"/>
    </source>
</evidence>
<evidence type="ECO:0000313" key="2">
    <source>
        <dbReference type="EMBL" id="MDV6279377.1"/>
    </source>
</evidence>
<name>A0ABU4C7J3_RHOJO</name>
<dbReference type="InterPro" id="IPR023631">
    <property type="entry name" value="Amidase_dom"/>
</dbReference>
<dbReference type="Gene3D" id="3.90.1300.10">
    <property type="entry name" value="Amidase signature (AS) domain"/>
    <property type="match status" value="1"/>
</dbReference>
<dbReference type="SUPFAM" id="SSF75304">
    <property type="entry name" value="Amidase signature (AS) enzymes"/>
    <property type="match status" value="1"/>
</dbReference>